<protein>
    <submittedName>
        <fullName evidence="1">Uncharacterized protein</fullName>
    </submittedName>
</protein>
<dbReference type="AlphaFoldDB" id="A0A1I3NE84"/>
<organism evidence="1 2">
    <name type="scientific">Thermoflavimicrobium dichotomicum</name>
    <dbReference type="NCBI Taxonomy" id="46223"/>
    <lineage>
        <taxon>Bacteria</taxon>
        <taxon>Bacillati</taxon>
        <taxon>Bacillota</taxon>
        <taxon>Bacilli</taxon>
        <taxon>Bacillales</taxon>
        <taxon>Thermoactinomycetaceae</taxon>
        <taxon>Thermoflavimicrobium</taxon>
    </lineage>
</organism>
<dbReference type="STRING" id="46223.SAMN05421852_104108"/>
<dbReference type="InterPro" id="IPR046105">
    <property type="entry name" value="DUF6042"/>
</dbReference>
<dbReference type="Pfam" id="PF19508">
    <property type="entry name" value="DUF6042"/>
    <property type="match status" value="1"/>
</dbReference>
<dbReference type="Proteomes" id="UP000199545">
    <property type="component" value="Unassembled WGS sequence"/>
</dbReference>
<keyword evidence="2" id="KW-1185">Reference proteome</keyword>
<name>A0A1I3NE84_9BACL</name>
<proteinExistence type="predicted"/>
<evidence type="ECO:0000313" key="2">
    <source>
        <dbReference type="Proteomes" id="UP000199545"/>
    </source>
</evidence>
<reference evidence="1 2" key="1">
    <citation type="submission" date="2016-10" db="EMBL/GenBank/DDBJ databases">
        <authorList>
            <person name="de Groot N.N."/>
        </authorList>
    </citation>
    <scope>NUCLEOTIDE SEQUENCE [LARGE SCALE GENOMIC DNA]</scope>
    <source>
        <strain evidence="1 2">DSM 44778</strain>
    </source>
</reference>
<dbReference type="EMBL" id="FORR01000004">
    <property type="protein sequence ID" value="SFJ07624.1"/>
    <property type="molecule type" value="Genomic_DNA"/>
</dbReference>
<evidence type="ECO:0000313" key="1">
    <source>
        <dbReference type="EMBL" id="SFJ07624.1"/>
    </source>
</evidence>
<gene>
    <name evidence="1" type="ORF">SAMN05421852_104108</name>
</gene>
<sequence>MEEPKLLSQSWDEGKVTLPPDFLQNGWNLFLPKGTISILLSVMTYILQGYTKEEILEWMKMEEKELSLSPFDFTLPFVCKSEEEKQAYLNIARQERKICKILERSGYAYPKTIDEWIELLIQLKIVQEVKMDEAIYLDVVLEPFPHPEDMLKLTPDERKKLEKYRLNQHMQQLSEL</sequence>
<accession>A0A1I3NE84</accession>